<sequence>RNWGLNNMHDVLNSYETTHPAIAMLKQSLQLSFNPTIRLKPTKTVMNVPNYSIMSKLRLRDPIRDELTIFIRATMKKEKTEEFVKTI</sequence>
<protein>
    <submittedName>
        <fullName evidence="1">Uncharacterized protein</fullName>
    </submittedName>
</protein>
<dbReference type="EMBL" id="HACA01020407">
    <property type="protein sequence ID" value="CDW37768.1"/>
    <property type="molecule type" value="Transcribed_RNA"/>
</dbReference>
<reference evidence="1" key="1">
    <citation type="submission" date="2014-05" db="EMBL/GenBank/DDBJ databases">
        <authorList>
            <person name="Chronopoulou M."/>
        </authorList>
    </citation>
    <scope>NUCLEOTIDE SEQUENCE</scope>
    <source>
        <tissue evidence="1">Whole organism</tissue>
    </source>
</reference>
<feature type="non-terminal residue" evidence="1">
    <location>
        <position position="1"/>
    </location>
</feature>
<evidence type="ECO:0000313" key="1">
    <source>
        <dbReference type="EMBL" id="CDW37768.1"/>
    </source>
</evidence>
<dbReference type="AlphaFoldDB" id="A0A0K2UHS0"/>
<name>A0A0K2UHS0_LEPSM</name>
<organism evidence="1">
    <name type="scientific">Lepeophtheirus salmonis</name>
    <name type="common">Salmon louse</name>
    <name type="synonym">Caligus salmonis</name>
    <dbReference type="NCBI Taxonomy" id="72036"/>
    <lineage>
        <taxon>Eukaryota</taxon>
        <taxon>Metazoa</taxon>
        <taxon>Ecdysozoa</taxon>
        <taxon>Arthropoda</taxon>
        <taxon>Crustacea</taxon>
        <taxon>Multicrustacea</taxon>
        <taxon>Hexanauplia</taxon>
        <taxon>Copepoda</taxon>
        <taxon>Siphonostomatoida</taxon>
        <taxon>Caligidae</taxon>
        <taxon>Lepeophtheirus</taxon>
    </lineage>
</organism>
<proteinExistence type="predicted"/>
<accession>A0A0K2UHS0</accession>